<dbReference type="Pfam" id="PF00082">
    <property type="entry name" value="Peptidase_S8"/>
    <property type="match status" value="1"/>
</dbReference>
<dbReference type="Pfam" id="PF13620">
    <property type="entry name" value="CarboxypepD_reg"/>
    <property type="match status" value="1"/>
</dbReference>
<dbReference type="PRINTS" id="PR00723">
    <property type="entry name" value="SUBTILISIN"/>
</dbReference>
<feature type="active site" description="Charge relay system" evidence="5">
    <location>
        <position position="432"/>
    </location>
</feature>
<dbReference type="InterPro" id="IPR010259">
    <property type="entry name" value="S8pro/Inhibitor_I9"/>
</dbReference>
<evidence type="ECO:0000259" key="7">
    <source>
        <dbReference type="Pfam" id="PF00082"/>
    </source>
</evidence>
<evidence type="ECO:0000313" key="10">
    <source>
        <dbReference type="Proteomes" id="UP000640786"/>
    </source>
</evidence>
<feature type="domain" description="Peptidase S8/S53" evidence="7">
    <location>
        <begin position="198"/>
        <end position="484"/>
    </location>
</feature>
<comment type="similarity">
    <text evidence="1 5">Belongs to the peptidase S8 family.</text>
</comment>
<feature type="active site" description="Charge relay system" evidence="5">
    <location>
        <position position="254"/>
    </location>
</feature>
<dbReference type="Gene3D" id="3.40.50.200">
    <property type="entry name" value="Peptidase S8/S53 domain"/>
    <property type="match status" value="1"/>
</dbReference>
<keyword evidence="3 5" id="KW-0378">Hydrolase</keyword>
<sequence length="1467" mass="156197">MTFSLIAPNVASAEANSKLHQSMRESSPSNISVQDKLSSRLLESFKQDEKVTFLIKFKEKADTAGVAAEARENAEGKNLSAHNTKLVQRSAVVSELKSTSMESQETVMDFLEKEVEKGNASDLESYYIVNGMSVTTTKEIAEKIATFPEVEKILPNETRQLFTTKTENAVMPKAEIANVEWSIERVKAPEVWEMGIDGAGTVVASIDTGVQWDHPALKEKYRGYNKATGQVSHDFNWFDATSAARATPYDDLEHGTHVTGTMVGSEPNGSNQIGVAPGAKYIAVKAFTTSGGSDADLLEAAQWILAPTDANGNTRVDLAPDVVNNSWGGGPGLDEWYRDVVNNWRAAEIFPEFSAGNTTLTNPGGAGSVAAPANYPESFATGAIDINNKVANFSLRGPSPYAEIKPDISAPGVNIRSSIPGGGYEGGWNGTSMSGPAVSGVAALLKQVNANLTVDEMEEILLNTAIPLTDTQYTAVPNHGYGYGLVDAEAAVSSILTGLGTLKGQVTQEGDDNEAPVLEHSAPAETYEGMSLTLTANVTDNISVSSVVLNYLDANGAWQEIEAGRTSGDYKSGVYSVVVPGDLITGTSFKYTWTVTDFGNNEVTSDEYTVQVKPGITVGYSEDFEAQPTGWYSFGNQDSWEWGVPTSGPGNAASGEKVYATNLDGLYANSMNATLVAPPIDLPEGNSYLQFKHWHNFEQASSGRAYDYGHVFVSTDQVNWEQLLMVTGISTAWEDAEVDLSAYAGQRIYIGFNAFSDGSVQRDGWYIDDVALTDVSQTGKVSKGNAGNKGNAENAGNKGENQKDIDAKKETVDPTKIKPVLPEVKAAPPVGEDVAVPTLLPLGAQVSVLESGRSVYTDPANGSYSMTHGAGTFTAKAEAYGFTSEQKSVVIEADGTATANFTLDEVEQNTVSGTITDSATGEGIAGATILLVEDANITPVVTDENGNYSITAYVGDYTLKVIARGYHGQELPVSIDGEPITKDIALEPFYTYPGGEIGYDDGTAENARAFNAAGNAWAVKMSLPEGKESGIVTDGVFKFWTTEWPVPGGTAFAVEVWDASGADGTPGKMLAGPVDATALRNGEWTVVDLTEHNIVVTGDFYMVYRQTTANPNSPGLGTDENGTNAGRSYQGVSGAWSPSPTAEGNYMIRARVSYEVVGPVITSPQEGLVTNEEEITIEGSASPTTTIELKQNGEVVESTEVGTDGKFAIDAVLTEGENEFTVVSNLDDRETGESAPVTVILDTQKPELAITKPVDGEKTNRESVTVEGTIADANLEYVHVNGQPATVTNGKFSKRVLLEEGLNEITVEAKDRAGNIETKTIKVTADSIAPEISNLKPATDLNLKTGRSVKIEFDSEPGLKSTFVIHMPLTNVGNVQNATELPMMETGNGHYVGYWTVPADTVANGAVIEVITVDGFANETRQKAAGKLYVNVDAPTSQPSVEKPADVEEPAKGNEDKKEEIDNLLTN</sequence>
<feature type="compositionally biased region" description="Low complexity" evidence="6">
    <location>
        <begin position="783"/>
        <end position="799"/>
    </location>
</feature>
<dbReference type="InterPro" id="IPR012103">
    <property type="entry name" value="Pept_S8A_Bpr"/>
</dbReference>
<dbReference type="InterPro" id="IPR022398">
    <property type="entry name" value="Peptidase_S8_His-AS"/>
</dbReference>
<dbReference type="InterPro" id="IPR013320">
    <property type="entry name" value="ConA-like_dom_sf"/>
</dbReference>
<feature type="active site" description="Charge relay system" evidence="5">
    <location>
        <position position="207"/>
    </location>
</feature>
<dbReference type="InterPro" id="IPR008969">
    <property type="entry name" value="CarboxyPept-like_regulatory"/>
</dbReference>
<comment type="caution">
    <text evidence="9">The sequence shown here is derived from an EMBL/GenBank/DDBJ whole genome shotgun (WGS) entry which is preliminary data.</text>
</comment>
<keyword evidence="10" id="KW-1185">Reference proteome</keyword>
<dbReference type="PROSITE" id="PS00137">
    <property type="entry name" value="SUBTILASE_HIS"/>
    <property type="match status" value="1"/>
</dbReference>
<dbReference type="InterPro" id="IPR015500">
    <property type="entry name" value="Peptidase_S8_subtilisin-rel"/>
</dbReference>
<dbReference type="PROSITE" id="PS00138">
    <property type="entry name" value="SUBTILASE_SER"/>
    <property type="match status" value="1"/>
</dbReference>
<name>A0ABR8R8S0_9BACI</name>
<protein>
    <submittedName>
        <fullName evidence="9">S8 family serine peptidase</fullName>
    </submittedName>
</protein>
<accession>A0ABR8R8S0</accession>
<dbReference type="InterPro" id="IPR013783">
    <property type="entry name" value="Ig-like_fold"/>
</dbReference>
<dbReference type="SUPFAM" id="SSF52743">
    <property type="entry name" value="Subtilisin-like"/>
    <property type="match status" value="1"/>
</dbReference>
<dbReference type="InterPro" id="IPR000209">
    <property type="entry name" value="Peptidase_S8/S53_dom"/>
</dbReference>
<dbReference type="InterPro" id="IPR036852">
    <property type="entry name" value="Peptidase_S8/S53_dom_sf"/>
</dbReference>
<feature type="region of interest" description="Disordered" evidence="6">
    <location>
        <begin position="1433"/>
        <end position="1467"/>
    </location>
</feature>
<feature type="region of interest" description="Disordered" evidence="6">
    <location>
        <begin position="779"/>
        <end position="813"/>
    </location>
</feature>
<dbReference type="Gene3D" id="2.60.120.200">
    <property type="match status" value="1"/>
</dbReference>
<dbReference type="PIRSF" id="PIRSF015477">
    <property type="entry name" value="Bpr"/>
    <property type="match status" value="1"/>
</dbReference>
<evidence type="ECO:0000256" key="6">
    <source>
        <dbReference type="SAM" id="MobiDB-lite"/>
    </source>
</evidence>
<dbReference type="PANTHER" id="PTHR43399:SF4">
    <property type="entry name" value="CELL WALL-ASSOCIATED PROTEASE"/>
    <property type="match status" value="1"/>
</dbReference>
<dbReference type="SUPFAM" id="SSF49899">
    <property type="entry name" value="Concanavalin A-like lectins/glucanases"/>
    <property type="match status" value="1"/>
</dbReference>
<dbReference type="EMBL" id="JACSQO010000003">
    <property type="protein sequence ID" value="MBD7944201.1"/>
    <property type="molecule type" value="Genomic_DNA"/>
</dbReference>
<dbReference type="InterPro" id="IPR051048">
    <property type="entry name" value="Peptidase_S8/S53_subtilisin"/>
</dbReference>
<dbReference type="CDD" id="cd07481">
    <property type="entry name" value="Peptidases_S8_BacillopeptidaseF-like"/>
    <property type="match status" value="1"/>
</dbReference>
<dbReference type="Pfam" id="PF20773">
    <property type="entry name" value="InhA-like_MAM"/>
    <property type="match status" value="1"/>
</dbReference>
<dbReference type="RefSeq" id="WP_154312362.1">
    <property type="nucleotide sequence ID" value="NZ_JACSQO010000003.1"/>
</dbReference>
<evidence type="ECO:0000259" key="8">
    <source>
        <dbReference type="Pfam" id="PF05922"/>
    </source>
</evidence>
<dbReference type="NCBIfam" id="NF038128">
    <property type="entry name" value="choice_anch_J"/>
    <property type="match status" value="1"/>
</dbReference>
<evidence type="ECO:0000313" key="9">
    <source>
        <dbReference type="EMBL" id="MBD7944201.1"/>
    </source>
</evidence>
<feature type="compositionally biased region" description="Basic and acidic residues" evidence="6">
    <location>
        <begin position="800"/>
        <end position="813"/>
    </location>
</feature>
<dbReference type="PANTHER" id="PTHR43399">
    <property type="entry name" value="SUBTILISIN-RELATED"/>
    <property type="match status" value="1"/>
</dbReference>
<organism evidence="9 10">
    <name type="scientific">Psychrobacillus faecigallinarum</name>
    <dbReference type="NCBI Taxonomy" id="2762235"/>
    <lineage>
        <taxon>Bacteria</taxon>
        <taxon>Bacillati</taxon>
        <taxon>Bacillota</taxon>
        <taxon>Bacilli</taxon>
        <taxon>Bacillales</taxon>
        <taxon>Bacillaceae</taxon>
        <taxon>Psychrobacillus</taxon>
    </lineage>
</organism>
<dbReference type="SUPFAM" id="SSF49464">
    <property type="entry name" value="Carboxypeptidase regulatory domain-like"/>
    <property type="match status" value="2"/>
</dbReference>
<dbReference type="Pfam" id="PF05922">
    <property type="entry name" value="Inhibitor_I9"/>
    <property type="match status" value="1"/>
</dbReference>
<proteinExistence type="inferred from homology"/>
<evidence type="ECO:0000256" key="2">
    <source>
        <dbReference type="ARBA" id="ARBA00022670"/>
    </source>
</evidence>
<keyword evidence="2 5" id="KW-0645">Protease</keyword>
<dbReference type="Proteomes" id="UP000640786">
    <property type="component" value="Unassembled WGS sequence"/>
</dbReference>
<dbReference type="InterPro" id="IPR023828">
    <property type="entry name" value="Peptidase_S8_Ser-AS"/>
</dbReference>
<dbReference type="Gene3D" id="2.60.40.1120">
    <property type="entry name" value="Carboxypeptidase-like, regulatory domain"/>
    <property type="match status" value="2"/>
</dbReference>
<dbReference type="PROSITE" id="PS51892">
    <property type="entry name" value="SUBTILASE"/>
    <property type="match status" value="1"/>
</dbReference>
<evidence type="ECO:0000256" key="4">
    <source>
        <dbReference type="ARBA" id="ARBA00022825"/>
    </source>
</evidence>
<evidence type="ECO:0000256" key="5">
    <source>
        <dbReference type="PROSITE-ProRule" id="PRU01240"/>
    </source>
</evidence>
<evidence type="ECO:0000256" key="3">
    <source>
        <dbReference type="ARBA" id="ARBA00022801"/>
    </source>
</evidence>
<dbReference type="Gene3D" id="2.60.40.10">
    <property type="entry name" value="Immunoglobulins"/>
    <property type="match status" value="2"/>
</dbReference>
<keyword evidence="4 5" id="KW-0720">Serine protease</keyword>
<feature type="domain" description="Inhibitor I9" evidence="8">
    <location>
        <begin position="53"/>
        <end position="161"/>
    </location>
</feature>
<reference evidence="9 10" key="1">
    <citation type="submission" date="2020-08" db="EMBL/GenBank/DDBJ databases">
        <title>A Genomic Blueprint of the Chicken Gut Microbiome.</title>
        <authorList>
            <person name="Gilroy R."/>
            <person name="Ravi A."/>
            <person name="Getino M."/>
            <person name="Pursley I."/>
            <person name="Horton D.L."/>
            <person name="Alikhan N.-F."/>
            <person name="Baker D."/>
            <person name="Gharbi K."/>
            <person name="Hall N."/>
            <person name="Watson M."/>
            <person name="Adriaenssens E.M."/>
            <person name="Foster-Nyarko E."/>
            <person name="Jarju S."/>
            <person name="Secka A."/>
            <person name="Antonio M."/>
            <person name="Oren A."/>
            <person name="Chaudhuri R."/>
            <person name="La Ragione R.M."/>
            <person name="Hildebrand F."/>
            <person name="Pallen M.J."/>
        </authorList>
    </citation>
    <scope>NUCLEOTIDE SEQUENCE [LARGE SCALE GENOMIC DNA]</scope>
    <source>
        <strain evidence="9 10">Sa2BUA9</strain>
    </source>
</reference>
<evidence type="ECO:0000256" key="1">
    <source>
        <dbReference type="ARBA" id="ARBA00011073"/>
    </source>
</evidence>
<dbReference type="Pfam" id="PF09136">
    <property type="entry name" value="Glucodextran_B"/>
    <property type="match status" value="2"/>
</dbReference>
<feature type="compositionally biased region" description="Basic and acidic residues" evidence="6">
    <location>
        <begin position="1443"/>
        <end position="1461"/>
    </location>
</feature>
<dbReference type="InterPro" id="IPR033857">
    <property type="entry name" value="Bacillopeptidase_F"/>
</dbReference>
<gene>
    <name evidence="9" type="ORF">H9650_08725</name>
</gene>